<evidence type="ECO:0000313" key="1">
    <source>
        <dbReference type="EMBL" id="KAH8003969.1"/>
    </source>
</evidence>
<comment type="caution">
    <text evidence="1">The sequence shown here is derived from an EMBL/GenBank/DDBJ whole genome shotgun (WGS) entry which is preliminary data.</text>
</comment>
<protein>
    <submittedName>
        <fullName evidence="1">Uncharacterized protein</fullName>
    </submittedName>
</protein>
<sequence>MVPPGAQGAPCPLPQLRPLGPPPPAPVPAPAAALRRRRHLKTRFDEVMDALPYFLVQLEDPFQEEMVHTRLQKIWQETQRVSEDISQFCQLAGAIQDWPETEKIHLFRKGLHPEVAPWRALVAAEPTTLAGGGSSNRLCGDKSLFEVLDESKKE</sequence>
<gene>
    <name evidence="1" type="ORF">K3G42_001058</name>
</gene>
<proteinExistence type="predicted"/>
<dbReference type="EMBL" id="CM037617">
    <property type="protein sequence ID" value="KAH8003969.1"/>
    <property type="molecule type" value="Genomic_DNA"/>
</dbReference>
<reference evidence="1" key="1">
    <citation type="submission" date="2021-08" db="EMBL/GenBank/DDBJ databases">
        <title>The first chromosome-level gecko genome reveals the dynamic sex chromosomes of Neotropical dwarf geckos (Sphaerodactylidae: Sphaerodactylus).</title>
        <authorList>
            <person name="Pinto B.J."/>
            <person name="Keating S.E."/>
            <person name="Gamble T."/>
        </authorList>
    </citation>
    <scope>NUCLEOTIDE SEQUENCE</scope>
    <source>
        <strain evidence="1">TG3544</strain>
    </source>
</reference>
<dbReference type="Proteomes" id="UP000827872">
    <property type="component" value="Linkage Group LG04"/>
</dbReference>
<accession>A0ACB8FFV8</accession>
<keyword evidence="2" id="KW-1185">Reference proteome</keyword>
<organism evidence="1 2">
    <name type="scientific">Sphaerodactylus townsendi</name>
    <dbReference type="NCBI Taxonomy" id="933632"/>
    <lineage>
        <taxon>Eukaryota</taxon>
        <taxon>Metazoa</taxon>
        <taxon>Chordata</taxon>
        <taxon>Craniata</taxon>
        <taxon>Vertebrata</taxon>
        <taxon>Euteleostomi</taxon>
        <taxon>Lepidosauria</taxon>
        <taxon>Squamata</taxon>
        <taxon>Bifurcata</taxon>
        <taxon>Gekkota</taxon>
        <taxon>Sphaerodactylidae</taxon>
        <taxon>Sphaerodactylus</taxon>
    </lineage>
</organism>
<name>A0ACB8FFV8_9SAUR</name>
<evidence type="ECO:0000313" key="2">
    <source>
        <dbReference type="Proteomes" id="UP000827872"/>
    </source>
</evidence>